<evidence type="ECO:0000256" key="2">
    <source>
        <dbReference type="ARBA" id="ARBA00022692"/>
    </source>
</evidence>
<dbReference type="SMART" id="SM00382">
    <property type="entry name" value="AAA"/>
    <property type="match status" value="1"/>
</dbReference>
<evidence type="ECO:0000313" key="9">
    <source>
        <dbReference type="Proteomes" id="UP000184036"/>
    </source>
</evidence>
<name>A0A1M5H3N9_9FLAO</name>
<evidence type="ECO:0000256" key="4">
    <source>
        <dbReference type="ARBA" id="ARBA00022840"/>
    </source>
</evidence>
<dbReference type="GO" id="GO:0015421">
    <property type="term" value="F:ABC-type oligopeptide transporter activity"/>
    <property type="evidence" value="ECO:0007669"/>
    <property type="project" value="TreeGrafter"/>
</dbReference>
<evidence type="ECO:0000256" key="1">
    <source>
        <dbReference type="ARBA" id="ARBA00004651"/>
    </source>
</evidence>
<reference evidence="9" key="1">
    <citation type="submission" date="2016-11" db="EMBL/GenBank/DDBJ databases">
        <authorList>
            <person name="Varghese N."/>
            <person name="Submissions S."/>
        </authorList>
    </citation>
    <scope>NUCLEOTIDE SEQUENCE [LARGE SCALE GENOMIC DNA]</scope>
    <source>
        <strain evidence="9">DSM 19741</strain>
    </source>
</reference>
<dbReference type="GO" id="GO:0016887">
    <property type="term" value="F:ATP hydrolysis activity"/>
    <property type="evidence" value="ECO:0007669"/>
    <property type="project" value="InterPro"/>
</dbReference>
<accession>A0A1M5H3N9</accession>
<keyword evidence="2" id="KW-0812">Transmembrane</keyword>
<dbReference type="GO" id="GO:0005524">
    <property type="term" value="F:ATP binding"/>
    <property type="evidence" value="ECO:0007669"/>
    <property type="project" value="UniProtKB-KW"/>
</dbReference>
<dbReference type="InterPro" id="IPR036640">
    <property type="entry name" value="ABC1_TM_sf"/>
</dbReference>
<dbReference type="STRING" id="271157.SAMN05444396_104347"/>
<dbReference type="PANTHER" id="PTHR43394:SF1">
    <property type="entry name" value="ATP-BINDING CASSETTE SUB-FAMILY B MEMBER 10, MITOCHONDRIAL"/>
    <property type="match status" value="1"/>
</dbReference>
<comment type="subcellular location">
    <subcellularLocation>
        <location evidence="1">Cell membrane</location>
        <topology evidence="1">Multi-pass membrane protein</topology>
    </subcellularLocation>
</comment>
<keyword evidence="5" id="KW-1133">Transmembrane helix</keyword>
<dbReference type="SUPFAM" id="SSF52540">
    <property type="entry name" value="P-loop containing nucleoside triphosphate hydrolases"/>
    <property type="match status" value="1"/>
</dbReference>
<dbReference type="Pfam" id="PF00005">
    <property type="entry name" value="ABC_tran"/>
    <property type="match status" value="1"/>
</dbReference>
<dbReference type="PROSITE" id="PS50893">
    <property type="entry name" value="ABC_TRANSPORTER_2"/>
    <property type="match status" value="1"/>
</dbReference>
<proteinExistence type="predicted"/>
<dbReference type="InterPro" id="IPR039421">
    <property type="entry name" value="Type_1_exporter"/>
</dbReference>
<dbReference type="AlphaFoldDB" id="A0A1M5H3N9"/>
<evidence type="ECO:0000313" key="8">
    <source>
        <dbReference type="EMBL" id="SHG10554.1"/>
    </source>
</evidence>
<dbReference type="RefSeq" id="WP_234972930.1">
    <property type="nucleotide sequence ID" value="NZ_FQWE01000004.1"/>
</dbReference>
<dbReference type="EMBL" id="FQWE01000004">
    <property type="protein sequence ID" value="SHG10554.1"/>
    <property type="molecule type" value="Genomic_DNA"/>
</dbReference>
<protein>
    <submittedName>
        <fullName evidence="8">ABC transporter</fullName>
    </submittedName>
</protein>
<dbReference type="InterPro" id="IPR027417">
    <property type="entry name" value="P-loop_NTPase"/>
</dbReference>
<evidence type="ECO:0000259" key="7">
    <source>
        <dbReference type="PROSITE" id="PS50893"/>
    </source>
</evidence>
<dbReference type="InterPro" id="IPR003439">
    <property type="entry name" value="ABC_transporter-like_ATP-bd"/>
</dbReference>
<dbReference type="GO" id="GO:0005886">
    <property type="term" value="C:plasma membrane"/>
    <property type="evidence" value="ECO:0007669"/>
    <property type="project" value="UniProtKB-SubCell"/>
</dbReference>
<sequence>MAILGIVGSLLPSIANLALISIPINEAKIAFNRMFEFTSIEKEKEEGVSIDEIKSVSLTNLSFRFAGRSELFSNVNIKIEKGKLTAIVGESGSGKSTIGQILQRFYNFEKGTITVNNKYQLSKIELQSYRKLIGVVPQGIIIFNGNVIDNILLGATETTENIISFLTEYGFEAYFNQLPQGLATIVGEEGINLSWGQKQIIALARVLYKKPQFLILDEATSAMDRNTENFSMALLDKIKPNCAIFFISHRLNTLKKIADTIYVLENGTLSTTGNHEELMETTNFYSEYWQD</sequence>
<evidence type="ECO:0000256" key="6">
    <source>
        <dbReference type="ARBA" id="ARBA00023136"/>
    </source>
</evidence>
<dbReference type="Gene3D" id="1.20.1560.10">
    <property type="entry name" value="ABC transporter type 1, transmembrane domain"/>
    <property type="match status" value="1"/>
</dbReference>
<keyword evidence="3" id="KW-0547">Nucleotide-binding</keyword>
<dbReference type="Proteomes" id="UP000184036">
    <property type="component" value="Unassembled WGS sequence"/>
</dbReference>
<evidence type="ECO:0000256" key="5">
    <source>
        <dbReference type="ARBA" id="ARBA00022989"/>
    </source>
</evidence>
<dbReference type="PANTHER" id="PTHR43394">
    <property type="entry name" value="ATP-DEPENDENT PERMEASE MDL1, MITOCHONDRIAL"/>
    <property type="match status" value="1"/>
</dbReference>
<organism evidence="8 9">
    <name type="scientific">Flavobacterium segetis</name>
    <dbReference type="NCBI Taxonomy" id="271157"/>
    <lineage>
        <taxon>Bacteria</taxon>
        <taxon>Pseudomonadati</taxon>
        <taxon>Bacteroidota</taxon>
        <taxon>Flavobacteriia</taxon>
        <taxon>Flavobacteriales</taxon>
        <taxon>Flavobacteriaceae</taxon>
        <taxon>Flavobacterium</taxon>
    </lineage>
</organism>
<keyword evidence="4" id="KW-0067">ATP-binding</keyword>
<keyword evidence="6" id="KW-0472">Membrane</keyword>
<dbReference type="InterPro" id="IPR003593">
    <property type="entry name" value="AAA+_ATPase"/>
</dbReference>
<dbReference type="Gene3D" id="3.40.50.300">
    <property type="entry name" value="P-loop containing nucleotide triphosphate hydrolases"/>
    <property type="match status" value="1"/>
</dbReference>
<gene>
    <name evidence="8" type="ORF">SAMN05444396_104347</name>
</gene>
<evidence type="ECO:0000256" key="3">
    <source>
        <dbReference type="ARBA" id="ARBA00022741"/>
    </source>
</evidence>
<feature type="domain" description="ABC transporter" evidence="7">
    <location>
        <begin position="56"/>
        <end position="291"/>
    </location>
</feature>
<keyword evidence="9" id="KW-1185">Reference proteome</keyword>